<dbReference type="Pfam" id="PF00850">
    <property type="entry name" value="Hist_deacetyl"/>
    <property type="match status" value="1"/>
</dbReference>
<accession>A0A5B0X227</accession>
<evidence type="ECO:0000313" key="8">
    <source>
        <dbReference type="Proteomes" id="UP000323708"/>
    </source>
</evidence>
<comment type="caution">
    <text evidence="7">The sequence shown here is derived from an EMBL/GenBank/DDBJ whole genome shotgun (WGS) entry which is preliminary data.</text>
</comment>
<evidence type="ECO:0000256" key="3">
    <source>
        <dbReference type="ARBA" id="ARBA00022723"/>
    </source>
</evidence>
<dbReference type="PANTHER" id="PTHR10625">
    <property type="entry name" value="HISTONE DEACETYLASE HDAC1-RELATED"/>
    <property type="match status" value="1"/>
</dbReference>
<evidence type="ECO:0000256" key="4">
    <source>
        <dbReference type="ARBA" id="ARBA00022801"/>
    </source>
</evidence>
<dbReference type="GO" id="GO:0046872">
    <property type="term" value="F:metal ion binding"/>
    <property type="evidence" value="ECO:0007669"/>
    <property type="project" value="UniProtKB-KW"/>
</dbReference>
<dbReference type="PANTHER" id="PTHR10625:SF17">
    <property type="entry name" value="HISTONE DEACETYLASE 8"/>
    <property type="match status" value="1"/>
</dbReference>
<keyword evidence="4" id="KW-0378">Hydrolase</keyword>
<comment type="cofactor">
    <cofactor evidence="1">
        <name>Zn(2+)</name>
        <dbReference type="ChEBI" id="CHEBI:29105"/>
    </cofactor>
</comment>
<evidence type="ECO:0000256" key="1">
    <source>
        <dbReference type="ARBA" id="ARBA00001947"/>
    </source>
</evidence>
<dbReference type="EMBL" id="VTUX01000003">
    <property type="protein sequence ID" value="KAA1192597.1"/>
    <property type="molecule type" value="Genomic_DNA"/>
</dbReference>
<organism evidence="7 8">
    <name type="scientific">Pseudohalioglobus sediminis</name>
    <dbReference type="NCBI Taxonomy" id="2606449"/>
    <lineage>
        <taxon>Bacteria</taxon>
        <taxon>Pseudomonadati</taxon>
        <taxon>Pseudomonadota</taxon>
        <taxon>Gammaproteobacteria</taxon>
        <taxon>Cellvibrionales</taxon>
        <taxon>Halieaceae</taxon>
        <taxon>Pseudohalioglobus</taxon>
    </lineage>
</organism>
<name>A0A5B0X227_9GAMM</name>
<proteinExistence type="inferred from homology"/>
<keyword evidence="3" id="KW-0479">Metal-binding</keyword>
<dbReference type="Proteomes" id="UP000323708">
    <property type="component" value="Unassembled WGS sequence"/>
</dbReference>
<dbReference type="GO" id="GO:0040029">
    <property type="term" value="P:epigenetic regulation of gene expression"/>
    <property type="evidence" value="ECO:0007669"/>
    <property type="project" value="TreeGrafter"/>
</dbReference>
<keyword evidence="8" id="KW-1185">Reference proteome</keyword>
<keyword evidence="5" id="KW-0862">Zinc</keyword>
<dbReference type="GO" id="GO:0016787">
    <property type="term" value="F:hydrolase activity"/>
    <property type="evidence" value="ECO:0007669"/>
    <property type="project" value="UniProtKB-KW"/>
</dbReference>
<sequence>MRTIYSEQHRLRDARTELYGGELVQPFEKPSRAETVLRVVRESGLGEISPPEAFSLEPVLAVHDADYIAFLETAWQEWQDAGYAGEVIASVWPARRMQSRVPRFIDGKVGYYAMAAETSISEGTWAAALASKDVALTGAKALLDGERGVFSLCRPPGHHAALDMYGGYCFLNNAAIAAQYLRDHGAERVAILDIDFHHGNGTQDIFYARDDVLFCSLHGDPEDAFPHFLGYADETGSGLGTGYNRNYPMPPGTPFAQWREALADALARVGEFSPQYLVVSLGVDAFENDPISFFKLTSPDFLTTGQMIGALDIPTLFVMEGGYDVDEVGVNVVNVLKGFDA</sequence>
<dbReference type="RefSeq" id="WP_149610880.1">
    <property type="nucleotide sequence ID" value="NZ_VTUX01000003.1"/>
</dbReference>
<dbReference type="GO" id="GO:0004407">
    <property type="term" value="F:histone deacetylase activity"/>
    <property type="evidence" value="ECO:0007669"/>
    <property type="project" value="TreeGrafter"/>
</dbReference>
<evidence type="ECO:0000259" key="6">
    <source>
        <dbReference type="Pfam" id="PF00850"/>
    </source>
</evidence>
<dbReference type="InterPro" id="IPR037138">
    <property type="entry name" value="His_deacetylse_dom_sf"/>
</dbReference>
<dbReference type="PRINTS" id="PR01270">
    <property type="entry name" value="HDASUPER"/>
</dbReference>
<dbReference type="SUPFAM" id="SSF52768">
    <property type="entry name" value="Arginase/deacetylase"/>
    <property type="match status" value="1"/>
</dbReference>
<evidence type="ECO:0000256" key="2">
    <source>
        <dbReference type="ARBA" id="ARBA00005947"/>
    </source>
</evidence>
<dbReference type="Gene3D" id="3.40.800.20">
    <property type="entry name" value="Histone deacetylase domain"/>
    <property type="match status" value="1"/>
</dbReference>
<evidence type="ECO:0000313" key="7">
    <source>
        <dbReference type="EMBL" id="KAA1192597.1"/>
    </source>
</evidence>
<dbReference type="InterPro" id="IPR023801">
    <property type="entry name" value="His_deacetylse_dom"/>
</dbReference>
<gene>
    <name evidence="7" type="ORF">F0M18_07990</name>
</gene>
<dbReference type="InterPro" id="IPR023696">
    <property type="entry name" value="Ureohydrolase_dom_sf"/>
</dbReference>
<reference evidence="7 8" key="1">
    <citation type="submission" date="2019-09" db="EMBL/GenBank/DDBJ databases">
        <authorList>
            <person name="Chen X.-Y."/>
        </authorList>
    </citation>
    <scope>NUCLEOTIDE SEQUENCE [LARGE SCALE GENOMIC DNA]</scope>
    <source>
        <strain evidence="7 8">NY5</strain>
    </source>
</reference>
<dbReference type="InterPro" id="IPR000286">
    <property type="entry name" value="HDACs"/>
</dbReference>
<feature type="domain" description="Histone deacetylase" evidence="6">
    <location>
        <begin position="28"/>
        <end position="337"/>
    </location>
</feature>
<protein>
    <submittedName>
        <fullName evidence="7">Histone deacetylase family protein</fullName>
    </submittedName>
</protein>
<dbReference type="AlphaFoldDB" id="A0A5B0X227"/>
<comment type="similarity">
    <text evidence="2">Belongs to the histone deacetylase family.</text>
</comment>
<dbReference type="CDD" id="cd10001">
    <property type="entry name" value="HDAC_classII_APAH"/>
    <property type="match status" value="1"/>
</dbReference>
<evidence type="ECO:0000256" key="5">
    <source>
        <dbReference type="ARBA" id="ARBA00022833"/>
    </source>
</evidence>